<dbReference type="SUPFAM" id="SSF102405">
    <property type="entry name" value="MCP/YpsA-like"/>
    <property type="match status" value="1"/>
</dbReference>
<dbReference type="InterPro" id="IPR057666">
    <property type="entry name" value="DrpA_SLOG"/>
</dbReference>
<dbReference type="NCBIfam" id="TIGR00732">
    <property type="entry name" value="dprA"/>
    <property type="match status" value="1"/>
</dbReference>
<feature type="domain" description="Smf/DprA SLOG" evidence="2">
    <location>
        <begin position="43"/>
        <end position="251"/>
    </location>
</feature>
<dbReference type="KEGG" id="vie:OL234_04550"/>
<dbReference type="Gene3D" id="3.40.50.450">
    <property type="match status" value="1"/>
</dbReference>
<evidence type="ECO:0000313" key="4">
    <source>
        <dbReference type="Proteomes" id="UP001179647"/>
    </source>
</evidence>
<sequence length="253" mass="28172">MTTREIAGLAEIAAPKLTKFLKSMEMIFNRKDSLYMEYLCGGFVTILDDDYPNTLREIYNPPAAFFYLGDIDLLKYKSIAIVGAREATWYGKRVTRELVRGLVDNCFVTVSGMALGIDTYVHEETIIAKGKTIAVVGCGFDTVYPIKNARLHEEIACNHLIITEYIRTSRPLPFHFPSRNRIIAGISKGTCIVEAKKRSGSLITAQLALDMGHEVFAVPGNILLPSSEGCHKLIQDGAKCVTCFSDILEEFYN</sequence>
<comment type="similarity">
    <text evidence="1">Belongs to the DprA/Smf family.</text>
</comment>
<dbReference type="Pfam" id="PF02481">
    <property type="entry name" value="DNA_processg_A"/>
    <property type="match status" value="1"/>
</dbReference>
<dbReference type="PANTHER" id="PTHR43022:SF1">
    <property type="entry name" value="PROTEIN SMF"/>
    <property type="match status" value="1"/>
</dbReference>
<dbReference type="Proteomes" id="UP001179647">
    <property type="component" value="Chromosome"/>
</dbReference>
<evidence type="ECO:0000259" key="2">
    <source>
        <dbReference type="Pfam" id="PF02481"/>
    </source>
</evidence>
<accession>A0AAF0CWH8</accession>
<protein>
    <submittedName>
        <fullName evidence="3">DNA-processing protein DprA</fullName>
    </submittedName>
</protein>
<dbReference type="AlphaFoldDB" id="A0AAF0CWH8"/>
<keyword evidence="4" id="KW-1185">Reference proteome</keyword>
<dbReference type="EMBL" id="CP110232">
    <property type="protein sequence ID" value="WEG74171.1"/>
    <property type="molecule type" value="Genomic_DNA"/>
</dbReference>
<proteinExistence type="inferred from homology"/>
<reference evidence="3" key="1">
    <citation type="submission" date="2022-10" db="EMBL/GenBank/DDBJ databases">
        <title>Vagococcus sp. isolated from poultry meat.</title>
        <authorList>
            <person name="Johansson P."/>
            <person name="Bjorkroth J."/>
        </authorList>
    </citation>
    <scope>NUCLEOTIDE SEQUENCE</scope>
    <source>
        <strain evidence="3">STAA11</strain>
    </source>
</reference>
<gene>
    <name evidence="3" type="primary">dprA</name>
    <name evidence="3" type="ORF">OL234_04550</name>
</gene>
<organism evidence="3 4">
    <name type="scientific">Vagococcus intermedius</name>
    <dbReference type="NCBI Taxonomy" id="2991418"/>
    <lineage>
        <taxon>Bacteria</taxon>
        <taxon>Bacillati</taxon>
        <taxon>Bacillota</taxon>
        <taxon>Bacilli</taxon>
        <taxon>Lactobacillales</taxon>
        <taxon>Enterococcaceae</taxon>
        <taxon>Vagococcus</taxon>
    </lineage>
</organism>
<evidence type="ECO:0000313" key="3">
    <source>
        <dbReference type="EMBL" id="WEG74171.1"/>
    </source>
</evidence>
<dbReference type="GO" id="GO:0009294">
    <property type="term" value="P:DNA-mediated transformation"/>
    <property type="evidence" value="ECO:0007669"/>
    <property type="project" value="InterPro"/>
</dbReference>
<dbReference type="RefSeq" id="WP_275469970.1">
    <property type="nucleotide sequence ID" value="NZ_CP110232.1"/>
</dbReference>
<dbReference type="PANTHER" id="PTHR43022">
    <property type="entry name" value="PROTEIN SMF"/>
    <property type="match status" value="1"/>
</dbReference>
<name>A0AAF0CWH8_9ENTE</name>
<evidence type="ECO:0000256" key="1">
    <source>
        <dbReference type="ARBA" id="ARBA00006525"/>
    </source>
</evidence>
<dbReference type="InterPro" id="IPR003488">
    <property type="entry name" value="DprA"/>
</dbReference>